<comment type="caution">
    <text evidence="2">The sequence shown here is derived from an EMBL/GenBank/DDBJ whole genome shotgun (WGS) entry which is preliminary data.</text>
</comment>
<reference evidence="2" key="1">
    <citation type="submission" date="2022-03" db="EMBL/GenBank/DDBJ databases">
        <authorList>
            <person name="Sayadi A."/>
        </authorList>
    </citation>
    <scope>NUCLEOTIDE SEQUENCE</scope>
</reference>
<dbReference type="InterPro" id="IPR038717">
    <property type="entry name" value="Tc1-like_DDE_dom"/>
</dbReference>
<dbReference type="GO" id="GO:0003676">
    <property type="term" value="F:nucleic acid binding"/>
    <property type="evidence" value="ECO:0007669"/>
    <property type="project" value="InterPro"/>
</dbReference>
<dbReference type="Pfam" id="PF13358">
    <property type="entry name" value="DDE_3"/>
    <property type="match status" value="1"/>
</dbReference>
<dbReference type="PANTHER" id="PTHR46060:SF1">
    <property type="entry name" value="MARINER MOS1 TRANSPOSASE-LIKE PROTEIN"/>
    <property type="match status" value="1"/>
</dbReference>
<dbReference type="OrthoDB" id="6779393at2759"/>
<feature type="domain" description="Tc1-like transposase DDE" evidence="1">
    <location>
        <begin position="221"/>
        <end position="272"/>
    </location>
</feature>
<dbReference type="AlphaFoldDB" id="A0A9P0PVT7"/>
<dbReference type="PANTHER" id="PTHR46060">
    <property type="entry name" value="MARINER MOS1 TRANSPOSASE-LIKE PROTEIN"/>
    <property type="match status" value="1"/>
</dbReference>
<keyword evidence="3" id="KW-1185">Reference proteome</keyword>
<name>A0A9P0PVT7_ACAOB</name>
<evidence type="ECO:0000259" key="1">
    <source>
        <dbReference type="Pfam" id="PF13358"/>
    </source>
</evidence>
<dbReference type="EMBL" id="CAKOFQ010007396">
    <property type="protein sequence ID" value="CAH2000214.1"/>
    <property type="molecule type" value="Genomic_DNA"/>
</dbReference>
<gene>
    <name evidence="2" type="ORF">ACAOBT_LOCUS25416</name>
</gene>
<dbReference type="Proteomes" id="UP001152888">
    <property type="component" value="Unassembled WGS sequence"/>
</dbReference>
<evidence type="ECO:0000313" key="2">
    <source>
        <dbReference type="EMBL" id="CAH2000214.1"/>
    </source>
</evidence>
<organism evidence="2 3">
    <name type="scientific">Acanthoscelides obtectus</name>
    <name type="common">Bean weevil</name>
    <name type="synonym">Bruchus obtectus</name>
    <dbReference type="NCBI Taxonomy" id="200917"/>
    <lineage>
        <taxon>Eukaryota</taxon>
        <taxon>Metazoa</taxon>
        <taxon>Ecdysozoa</taxon>
        <taxon>Arthropoda</taxon>
        <taxon>Hexapoda</taxon>
        <taxon>Insecta</taxon>
        <taxon>Pterygota</taxon>
        <taxon>Neoptera</taxon>
        <taxon>Endopterygota</taxon>
        <taxon>Coleoptera</taxon>
        <taxon>Polyphaga</taxon>
        <taxon>Cucujiformia</taxon>
        <taxon>Chrysomeloidea</taxon>
        <taxon>Chrysomelidae</taxon>
        <taxon>Bruchinae</taxon>
        <taxon>Bruchini</taxon>
        <taxon>Acanthoscelides</taxon>
    </lineage>
</organism>
<protein>
    <recommendedName>
        <fullName evidence="1">Tc1-like transposase DDE domain-containing protein</fullName>
    </recommendedName>
</protein>
<dbReference type="InterPro" id="IPR036397">
    <property type="entry name" value="RNaseH_sf"/>
</dbReference>
<dbReference type="Gene3D" id="3.30.420.10">
    <property type="entry name" value="Ribonuclease H-like superfamily/Ribonuclease H"/>
    <property type="match status" value="1"/>
</dbReference>
<evidence type="ECO:0000313" key="3">
    <source>
        <dbReference type="Proteomes" id="UP001152888"/>
    </source>
</evidence>
<accession>A0A9P0PVT7</accession>
<sequence>MDFSLSHLHHVASGVPQGSVLGPTNPRFTYKISDHNIEAHIHHVTSKAKKLLYMLERSFKGSYVNTCAYIYRAFVRPILKFAGPVWDTVLLRDRNLVESVQRRATHRLELFNLTSFSERRLRGHLIVTFRILHGLMGTNLMHLYRLSRSNLRGHSFKLHKEPFKTTLIASKCSMIAGGLLSVFGNEAPHHNFPLCFEKMVVTFVSKAGHIATIPLNEQRTVITELRKVNPERRIILHQDNASSHTAQKTRQYLTKENVELLDHPPYSPDLSPNDFFTFLSRKLKTDSV</sequence>
<dbReference type="InterPro" id="IPR052709">
    <property type="entry name" value="Transposase-MT_Hybrid"/>
</dbReference>
<proteinExistence type="predicted"/>